<protein>
    <submittedName>
        <fullName evidence="2">Acyl carrier protein</fullName>
    </submittedName>
</protein>
<gene>
    <name evidence="2" type="ORF">B1812_07250</name>
</gene>
<dbReference type="RefSeq" id="WP_085773569.1">
    <property type="nucleotide sequence ID" value="NZ_AP027149.1"/>
</dbReference>
<dbReference type="AlphaFoldDB" id="A0A1W6N0T6"/>
<organism evidence="2 3">
    <name type="scientific">Methylocystis bryophila</name>
    <dbReference type="NCBI Taxonomy" id="655015"/>
    <lineage>
        <taxon>Bacteria</taxon>
        <taxon>Pseudomonadati</taxon>
        <taxon>Pseudomonadota</taxon>
        <taxon>Alphaproteobacteria</taxon>
        <taxon>Hyphomicrobiales</taxon>
        <taxon>Methylocystaceae</taxon>
        <taxon>Methylocystis</taxon>
    </lineage>
</organism>
<accession>A0A1W6N0T6</accession>
<evidence type="ECO:0000313" key="3">
    <source>
        <dbReference type="Proteomes" id="UP000193978"/>
    </source>
</evidence>
<dbReference type="InterPro" id="IPR009081">
    <property type="entry name" value="PP-bd_ACP"/>
</dbReference>
<evidence type="ECO:0000259" key="1">
    <source>
        <dbReference type="PROSITE" id="PS50075"/>
    </source>
</evidence>
<dbReference type="OrthoDB" id="8448672at2"/>
<dbReference type="InterPro" id="IPR036736">
    <property type="entry name" value="ACP-like_sf"/>
</dbReference>
<dbReference type="PROSITE" id="PS50075">
    <property type="entry name" value="CARRIER"/>
    <property type="match status" value="1"/>
</dbReference>
<dbReference type="Pfam" id="PF00550">
    <property type="entry name" value="PP-binding"/>
    <property type="match status" value="1"/>
</dbReference>
<proteinExistence type="predicted"/>
<keyword evidence="3" id="KW-1185">Reference proteome</keyword>
<dbReference type="SUPFAM" id="SSF47336">
    <property type="entry name" value="ACP-like"/>
    <property type="match status" value="1"/>
</dbReference>
<dbReference type="Gene3D" id="1.10.1200.10">
    <property type="entry name" value="ACP-like"/>
    <property type="match status" value="1"/>
</dbReference>
<reference evidence="2 3" key="1">
    <citation type="submission" date="2017-02" db="EMBL/GenBank/DDBJ databases">
        <authorList>
            <person name="Peterson S.W."/>
        </authorList>
    </citation>
    <scope>NUCLEOTIDE SEQUENCE [LARGE SCALE GENOMIC DNA]</scope>
    <source>
        <strain evidence="2 3">S285</strain>
    </source>
</reference>
<dbReference type="STRING" id="655015.B1812_07250"/>
<dbReference type="EMBL" id="CP019948">
    <property type="protein sequence ID" value="ARN83462.1"/>
    <property type="molecule type" value="Genomic_DNA"/>
</dbReference>
<dbReference type="KEGG" id="mbry:B1812_07250"/>
<feature type="domain" description="Carrier" evidence="1">
    <location>
        <begin position="1"/>
        <end position="77"/>
    </location>
</feature>
<name>A0A1W6N0T6_9HYPH</name>
<sequence>MIAAIRRLIDQETKLSSPATEIAPQADLYAMGLDSFAAVRLLLAIEREFNVEIPRDLLKRETVRSIDAIVETVRALRPAFAEAWRNAA</sequence>
<dbReference type="Proteomes" id="UP000193978">
    <property type="component" value="Chromosome"/>
</dbReference>
<evidence type="ECO:0000313" key="2">
    <source>
        <dbReference type="EMBL" id="ARN83462.1"/>
    </source>
</evidence>
<dbReference type="NCBIfam" id="NF005480">
    <property type="entry name" value="PRK07081.1"/>
    <property type="match status" value="1"/>
</dbReference>